<reference evidence="1" key="1">
    <citation type="journal article" date="2015" name="Nature">
        <title>Complex archaea that bridge the gap between prokaryotes and eukaryotes.</title>
        <authorList>
            <person name="Spang A."/>
            <person name="Saw J.H."/>
            <person name="Jorgensen S.L."/>
            <person name="Zaremba-Niedzwiedzka K."/>
            <person name="Martijn J."/>
            <person name="Lind A.E."/>
            <person name="van Eijk R."/>
            <person name="Schleper C."/>
            <person name="Guy L."/>
            <person name="Ettema T.J."/>
        </authorList>
    </citation>
    <scope>NUCLEOTIDE SEQUENCE</scope>
</reference>
<dbReference type="AlphaFoldDB" id="A0A0F9KU58"/>
<gene>
    <name evidence="1" type="ORF">LCGC14_1361260</name>
</gene>
<evidence type="ECO:0000313" key="1">
    <source>
        <dbReference type="EMBL" id="KKM78311.1"/>
    </source>
</evidence>
<organism evidence="1">
    <name type="scientific">marine sediment metagenome</name>
    <dbReference type="NCBI Taxonomy" id="412755"/>
    <lineage>
        <taxon>unclassified sequences</taxon>
        <taxon>metagenomes</taxon>
        <taxon>ecological metagenomes</taxon>
    </lineage>
</organism>
<name>A0A0F9KU58_9ZZZZ</name>
<proteinExistence type="predicted"/>
<sequence>MNPLQRLLRENCDTTSTRYNILIQTEIEEIQRLFEIKRCAEFVVKNPVLDALKEAIVAEKAAV</sequence>
<comment type="caution">
    <text evidence="1">The sequence shown here is derived from an EMBL/GenBank/DDBJ whole genome shotgun (WGS) entry which is preliminary data.</text>
</comment>
<protein>
    <submittedName>
        <fullName evidence="1">Uncharacterized protein</fullName>
    </submittedName>
</protein>
<accession>A0A0F9KU58</accession>
<dbReference type="EMBL" id="LAZR01008509">
    <property type="protein sequence ID" value="KKM78311.1"/>
    <property type="molecule type" value="Genomic_DNA"/>
</dbReference>